<name>A0A922L3S0_DERFA</name>
<evidence type="ECO:0000259" key="3">
    <source>
        <dbReference type="Pfam" id="PF03061"/>
    </source>
</evidence>
<proteinExistence type="inferred from homology"/>
<dbReference type="SUPFAM" id="SSF54637">
    <property type="entry name" value="Thioesterase/thiol ester dehydrase-isomerase"/>
    <property type="match status" value="1"/>
</dbReference>
<reference evidence="4" key="1">
    <citation type="submission" date="2013-05" db="EMBL/GenBank/DDBJ databases">
        <authorList>
            <person name="Yim A.K.Y."/>
            <person name="Chan T.F."/>
            <person name="Ji K.M."/>
            <person name="Liu X.Y."/>
            <person name="Zhou J.W."/>
            <person name="Li R.Q."/>
            <person name="Yang K.Y."/>
            <person name="Li J."/>
            <person name="Li M."/>
            <person name="Law P.T.W."/>
            <person name="Wu Y.L."/>
            <person name="Cai Z.L."/>
            <person name="Qin H."/>
            <person name="Bao Y."/>
            <person name="Leung R.K.K."/>
            <person name="Ng P.K.S."/>
            <person name="Zou J."/>
            <person name="Zhong X.J."/>
            <person name="Ran P.X."/>
            <person name="Zhong N.S."/>
            <person name="Liu Z.G."/>
            <person name="Tsui S.K.W."/>
        </authorList>
    </citation>
    <scope>NUCLEOTIDE SEQUENCE</scope>
    <source>
        <strain evidence="4">Derf</strain>
        <tissue evidence="4">Whole organism</tissue>
    </source>
</reference>
<evidence type="ECO:0000256" key="2">
    <source>
        <dbReference type="ARBA" id="ARBA00022801"/>
    </source>
</evidence>
<evidence type="ECO:0000313" key="5">
    <source>
        <dbReference type="Proteomes" id="UP000790347"/>
    </source>
</evidence>
<reference evidence="4" key="2">
    <citation type="journal article" date="2022" name="Res Sq">
        <title>Comparative Genomics Reveals Insights into the Divergent Evolution of Astigmatic Mites and Household Pest Adaptations.</title>
        <authorList>
            <person name="Xiong Q."/>
            <person name="Wan A.T.-Y."/>
            <person name="Liu X.-Y."/>
            <person name="Fung C.S.-H."/>
            <person name="Xiao X."/>
            <person name="Malainual N."/>
            <person name="Hou J."/>
            <person name="Wang L."/>
            <person name="Wang M."/>
            <person name="Yang K."/>
            <person name="Cui Y."/>
            <person name="Leung E."/>
            <person name="Nong W."/>
            <person name="Shin S.-K."/>
            <person name="Au S."/>
            <person name="Jeong K.Y."/>
            <person name="Chew F.T."/>
            <person name="Hui J."/>
            <person name="Leung T.F."/>
            <person name="Tungtrongchitr A."/>
            <person name="Zhong N."/>
            <person name="Liu Z."/>
            <person name="Tsui S."/>
        </authorList>
    </citation>
    <scope>NUCLEOTIDE SEQUENCE</scope>
    <source>
        <strain evidence="4">Derf</strain>
        <tissue evidence="4">Whole organism</tissue>
    </source>
</reference>
<dbReference type="InterPro" id="IPR039298">
    <property type="entry name" value="ACOT13"/>
</dbReference>
<dbReference type="CDD" id="cd03443">
    <property type="entry name" value="PaaI_thioesterase"/>
    <property type="match status" value="1"/>
</dbReference>
<dbReference type="Gene3D" id="3.10.129.10">
    <property type="entry name" value="Hotdog Thioesterase"/>
    <property type="match status" value="1"/>
</dbReference>
<keyword evidence="2" id="KW-0378">Hydrolase</keyword>
<dbReference type="GO" id="GO:0047617">
    <property type="term" value="F:fatty acyl-CoA hydrolase activity"/>
    <property type="evidence" value="ECO:0007669"/>
    <property type="project" value="InterPro"/>
</dbReference>
<comment type="caution">
    <text evidence="4">The sequence shown here is derived from an EMBL/GenBank/DDBJ whole genome shotgun (WGS) entry which is preliminary data.</text>
</comment>
<accession>A0A922L3S0</accession>
<evidence type="ECO:0000313" key="4">
    <source>
        <dbReference type="EMBL" id="KAH9516851.1"/>
    </source>
</evidence>
<evidence type="ECO:0000256" key="1">
    <source>
        <dbReference type="ARBA" id="ARBA00008324"/>
    </source>
</evidence>
<dbReference type="InterPro" id="IPR029069">
    <property type="entry name" value="HotDog_dom_sf"/>
</dbReference>
<dbReference type="NCBIfam" id="TIGR00369">
    <property type="entry name" value="unchar_dom_1"/>
    <property type="match status" value="1"/>
</dbReference>
<dbReference type="AlphaFoldDB" id="A0A922L3S0"/>
<comment type="similarity">
    <text evidence="1">Belongs to the thioesterase PaaI family.</text>
</comment>
<feature type="domain" description="Thioesterase" evidence="3">
    <location>
        <begin position="81"/>
        <end position="160"/>
    </location>
</feature>
<dbReference type="PANTHER" id="PTHR21660:SF1">
    <property type="entry name" value="ACYL-COENZYME A THIOESTERASE 13"/>
    <property type="match status" value="1"/>
</dbReference>
<dbReference type="Pfam" id="PF03061">
    <property type="entry name" value="4HBT"/>
    <property type="match status" value="1"/>
</dbReference>
<dbReference type="InterPro" id="IPR006683">
    <property type="entry name" value="Thioestr_dom"/>
</dbReference>
<keyword evidence="5" id="KW-1185">Reference proteome</keyword>
<protein>
    <submittedName>
        <fullName evidence="4">Acyl-coenzyme A thioesterase 13, variant 2</fullName>
    </submittedName>
</protein>
<dbReference type="EMBL" id="ASGP02000003">
    <property type="protein sequence ID" value="KAH9516851.1"/>
    <property type="molecule type" value="Genomic_DNA"/>
</dbReference>
<dbReference type="InterPro" id="IPR003736">
    <property type="entry name" value="PAAI_dom"/>
</dbReference>
<dbReference type="Proteomes" id="UP000790347">
    <property type="component" value="Unassembled WGS sequence"/>
</dbReference>
<gene>
    <name evidence="4" type="primary">ACOT13</name>
    <name evidence="4" type="ORF">DERF_007568</name>
</gene>
<dbReference type="PANTHER" id="PTHR21660">
    <property type="entry name" value="THIOESTERASE SUPERFAMILY MEMBER-RELATED"/>
    <property type="match status" value="1"/>
</dbReference>
<organism evidence="4 5">
    <name type="scientific">Dermatophagoides farinae</name>
    <name type="common">American house dust mite</name>
    <dbReference type="NCBI Taxonomy" id="6954"/>
    <lineage>
        <taxon>Eukaryota</taxon>
        <taxon>Metazoa</taxon>
        <taxon>Ecdysozoa</taxon>
        <taxon>Arthropoda</taxon>
        <taxon>Chelicerata</taxon>
        <taxon>Arachnida</taxon>
        <taxon>Acari</taxon>
        <taxon>Acariformes</taxon>
        <taxon>Sarcoptiformes</taxon>
        <taxon>Astigmata</taxon>
        <taxon>Psoroptidia</taxon>
        <taxon>Analgoidea</taxon>
        <taxon>Pyroglyphidae</taxon>
        <taxon>Dermatophagoidinae</taxon>
        <taxon>Dermatophagoides</taxon>
    </lineage>
</organism>
<sequence length="184" mass="20798">MITADQGTFSFNSCQRWLALIKFNNFESKEMWQNRVINFFKASTQMGIHNGVLKNVQIVDITKGRIVADMPVTKECCNPVNYLHGGMSTTLFDVLSSMAIRSHFEADDIEPPITVSVELSMSFLAGVPEGRTVRLETETLRVGKKIAFLIGHIYDKETNKLVVTGKHTKFLICSILNRQLLPFR</sequence>